<evidence type="ECO:0000256" key="7">
    <source>
        <dbReference type="ARBA" id="ARBA00022840"/>
    </source>
</evidence>
<dbReference type="PROSITE" id="PS01132">
    <property type="entry name" value="ACTINS_ACT_LIKE"/>
    <property type="match status" value="1"/>
</dbReference>
<evidence type="ECO:0000256" key="3">
    <source>
        <dbReference type="ARBA" id="ARBA00006752"/>
    </source>
</evidence>
<comment type="similarity">
    <text evidence="3 10">Belongs to the actin family.</text>
</comment>
<dbReference type="Gene3D" id="3.30.420.40">
    <property type="match status" value="2"/>
</dbReference>
<protein>
    <recommendedName>
        <fullName evidence="13">Actin</fullName>
    </recommendedName>
</protein>
<proteinExistence type="inferred from homology"/>
<evidence type="ECO:0000256" key="5">
    <source>
        <dbReference type="ARBA" id="ARBA00022741"/>
    </source>
</evidence>
<keyword evidence="4" id="KW-0963">Cytoplasm</keyword>
<evidence type="ECO:0000313" key="11">
    <source>
        <dbReference type="EMBL" id="CAH9117330.1"/>
    </source>
</evidence>
<reference evidence="11" key="1">
    <citation type="submission" date="2022-07" db="EMBL/GenBank/DDBJ databases">
        <authorList>
            <person name="Macas J."/>
            <person name="Novak P."/>
            <person name="Neumann P."/>
        </authorList>
    </citation>
    <scope>NUCLEOTIDE SEQUENCE</scope>
</reference>
<evidence type="ECO:0000256" key="8">
    <source>
        <dbReference type="ARBA" id="ARBA00023212"/>
    </source>
</evidence>
<dbReference type="Gene3D" id="3.90.640.10">
    <property type="entry name" value="Actin, Chain A, domain 4"/>
    <property type="match status" value="1"/>
</dbReference>
<evidence type="ECO:0000256" key="10">
    <source>
        <dbReference type="RuleBase" id="RU000487"/>
    </source>
</evidence>
<dbReference type="GO" id="GO:0016787">
    <property type="term" value="F:hydrolase activity"/>
    <property type="evidence" value="ECO:0007669"/>
    <property type="project" value="UniProtKB-KW"/>
</dbReference>
<dbReference type="GO" id="GO:0005524">
    <property type="term" value="F:ATP binding"/>
    <property type="evidence" value="ECO:0007669"/>
    <property type="project" value="UniProtKB-KW"/>
</dbReference>
<organism evidence="11 12">
    <name type="scientific">Cuscuta europaea</name>
    <name type="common">European dodder</name>
    <dbReference type="NCBI Taxonomy" id="41803"/>
    <lineage>
        <taxon>Eukaryota</taxon>
        <taxon>Viridiplantae</taxon>
        <taxon>Streptophyta</taxon>
        <taxon>Embryophyta</taxon>
        <taxon>Tracheophyta</taxon>
        <taxon>Spermatophyta</taxon>
        <taxon>Magnoliopsida</taxon>
        <taxon>eudicotyledons</taxon>
        <taxon>Gunneridae</taxon>
        <taxon>Pentapetalae</taxon>
        <taxon>asterids</taxon>
        <taxon>lamiids</taxon>
        <taxon>Solanales</taxon>
        <taxon>Convolvulaceae</taxon>
        <taxon>Cuscuteae</taxon>
        <taxon>Cuscuta</taxon>
        <taxon>Cuscuta subgen. Cuscuta</taxon>
    </lineage>
</organism>
<evidence type="ECO:0000256" key="2">
    <source>
        <dbReference type="ARBA" id="ARBA00004245"/>
    </source>
</evidence>
<gene>
    <name evidence="11" type="ORF">CEURO_LOCUS21507</name>
</gene>
<comment type="catalytic activity">
    <reaction evidence="9">
        <text>ATP + H2O = ADP + phosphate + H(+)</text>
        <dbReference type="Rhea" id="RHEA:13065"/>
        <dbReference type="ChEBI" id="CHEBI:15377"/>
        <dbReference type="ChEBI" id="CHEBI:15378"/>
        <dbReference type="ChEBI" id="CHEBI:30616"/>
        <dbReference type="ChEBI" id="CHEBI:43474"/>
        <dbReference type="ChEBI" id="CHEBI:456216"/>
    </reaction>
</comment>
<dbReference type="FunFam" id="3.30.420.40:FF:000291">
    <property type="entry name" value="Actin, alpha skeletal muscle"/>
    <property type="match status" value="1"/>
</dbReference>
<dbReference type="FunFam" id="3.30.420.40:FF:000404">
    <property type="entry name" value="Major actin"/>
    <property type="match status" value="1"/>
</dbReference>
<dbReference type="Pfam" id="PF00022">
    <property type="entry name" value="Actin"/>
    <property type="match status" value="1"/>
</dbReference>
<keyword evidence="8" id="KW-0206">Cytoskeleton</keyword>
<keyword evidence="12" id="KW-1185">Reference proteome</keyword>
<name>A0A9P0ZYR1_CUSEU</name>
<dbReference type="Proteomes" id="UP001152484">
    <property type="component" value="Unassembled WGS sequence"/>
</dbReference>
<evidence type="ECO:0000313" key="12">
    <source>
        <dbReference type="Proteomes" id="UP001152484"/>
    </source>
</evidence>
<comment type="caution">
    <text evidence="11">The sequence shown here is derived from an EMBL/GenBank/DDBJ whole genome shotgun (WGS) entry which is preliminary data.</text>
</comment>
<dbReference type="AlphaFoldDB" id="A0A9P0ZYR1"/>
<keyword evidence="6" id="KW-0378">Hydrolase</keyword>
<dbReference type="SMART" id="SM00268">
    <property type="entry name" value="ACTIN"/>
    <property type="match status" value="1"/>
</dbReference>
<dbReference type="OrthoDB" id="1312848at2759"/>
<dbReference type="PANTHER" id="PTHR11937">
    <property type="entry name" value="ACTIN"/>
    <property type="match status" value="1"/>
</dbReference>
<evidence type="ECO:0000256" key="9">
    <source>
        <dbReference type="ARBA" id="ARBA00049360"/>
    </source>
</evidence>
<dbReference type="EMBL" id="CAMAPE010000073">
    <property type="protein sequence ID" value="CAH9117330.1"/>
    <property type="molecule type" value="Genomic_DNA"/>
</dbReference>
<dbReference type="PRINTS" id="PR00190">
    <property type="entry name" value="ACTIN"/>
</dbReference>
<evidence type="ECO:0000256" key="6">
    <source>
        <dbReference type="ARBA" id="ARBA00022801"/>
    </source>
</evidence>
<dbReference type="GO" id="GO:0005856">
    <property type="term" value="C:cytoskeleton"/>
    <property type="evidence" value="ECO:0007669"/>
    <property type="project" value="UniProtKB-SubCell"/>
</dbReference>
<evidence type="ECO:0000256" key="1">
    <source>
        <dbReference type="ARBA" id="ARBA00003780"/>
    </source>
</evidence>
<evidence type="ECO:0008006" key="13">
    <source>
        <dbReference type="Google" id="ProtNLM"/>
    </source>
</evidence>
<dbReference type="GO" id="GO:0048731">
    <property type="term" value="P:system development"/>
    <property type="evidence" value="ECO:0007669"/>
    <property type="project" value="UniProtKB-ARBA"/>
</dbReference>
<dbReference type="InterPro" id="IPR020902">
    <property type="entry name" value="Actin/actin-like_CS"/>
</dbReference>
<keyword evidence="7" id="KW-0067">ATP-binding</keyword>
<dbReference type="InterPro" id="IPR043129">
    <property type="entry name" value="ATPase_NBD"/>
</dbReference>
<comment type="function">
    <text evidence="1">Actins are highly conserved proteins that are involved in various types of cell motility and are ubiquitously expressed in all eukaryotic cells. Essential component of cell cytoskeleton; plays an important role in cytoplasmic streaming, cell shape determination, cell division, organelle movement and extension growth.</text>
</comment>
<keyword evidence="5" id="KW-0547">Nucleotide-binding</keyword>
<evidence type="ECO:0000256" key="4">
    <source>
        <dbReference type="ARBA" id="ARBA00022490"/>
    </source>
</evidence>
<sequence length="378" mass="41741">MAEAFEVKPIVFDNGSALTKAGLAGDDAPIDVFPSIVGWPRHTGVMIGLGQKDVYVGDEAFSKRGICCLRSPTKHGIVTNWEDMEKLWHHTYHDSLGVAPEGHPVLLTEASLNPKANREKMTEIMFETFRAPSMYVANQAVLSLYLSGHTTGIVLESGEEVTHVVPVYEGYAFPHAIFRLDFGGCDITSYLANAIIETTHINNYLNLFKYLQTDIKEKLAYVALDYEQEIAASKTSSVAEKVYEFPNGRVITLGSELFHCTEALFQPSIIGKDGIGIHEALHKSLMKCDVDLRKELYGNIVLSGGNTMFPGLANRLTKEITALAPSGTKVKVVAPPERKYSAWLGGSIVASLYSFQQMWINEVDYDEYGPSIVHKKCI</sequence>
<dbReference type="SUPFAM" id="SSF53067">
    <property type="entry name" value="Actin-like ATPase domain"/>
    <property type="match status" value="2"/>
</dbReference>
<accession>A0A9P0ZYR1</accession>
<dbReference type="InterPro" id="IPR004000">
    <property type="entry name" value="Actin"/>
</dbReference>
<comment type="subcellular location">
    <subcellularLocation>
        <location evidence="2">Cytoplasm</location>
        <location evidence="2">Cytoskeleton</location>
    </subcellularLocation>
</comment>